<evidence type="ECO:0000313" key="1">
    <source>
        <dbReference type="EMBL" id="CBG88255.1"/>
    </source>
</evidence>
<dbReference type="HOGENOM" id="CLU_165573_0_0_6"/>
<keyword evidence="2" id="KW-1185">Reference proteome</keyword>
<dbReference type="STRING" id="637910.ROD_14911"/>
<dbReference type="EMBL" id="FN543502">
    <property type="protein sequence ID" value="CBG88255.1"/>
    <property type="molecule type" value="Genomic_DNA"/>
</dbReference>
<organism evidence="1 2">
    <name type="scientific">Citrobacter rodentium (strain ICC168)</name>
    <name type="common">Citrobacter freundii biotype 4280</name>
    <dbReference type="NCBI Taxonomy" id="637910"/>
    <lineage>
        <taxon>Bacteria</taxon>
        <taxon>Pseudomonadati</taxon>
        <taxon>Pseudomonadota</taxon>
        <taxon>Gammaproteobacteria</taxon>
        <taxon>Enterobacterales</taxon>
        <taxon>Enterobacteriaceae</taxon>
        <taxon>Citrobacter</taxon>
    </lineage>
</organism>
<sequence>MLTLKNQGSDMFSFLNTFKQLIGKQQEAPTTQPEHSNEQLLQWATGCMLEGLPDTFYEARITCFRSIDNDGRTVIAAIHDFRLTSESEYTSFTPPDDLYATHCIEKILNKENWSQATITFNPQTTRFIWQ</sequence>
<dbReference type="KEGG" id="cro:ROD_14911"/>
<dbReference type="eggNOG" id="ENOG50333AD">
    <property type="taxonomic scope" value="Bacteria"/>
</dbReference>
<evidence type="ECO:0000313" key="2">
    <source>
        <dbReference type="Proteomes" id="UP000001889"/>
    </source>
</evidence>
<protein>
    <submittedName>
        <fullName evidence="1">Uncharacterized protein</fullName>
    </submittedName>
</protein>
<name>D2TIC8_CITRI</name>
<dbReference type="AlphaFoldDB" id="D2TIC8"/>
<proteinExistence type="predicted"/>
<dbReference type="Proteomes" id="UP000001889">
    <property type="component" value="Chromosome"/>
</dbReference>
<reference evidence="1 2" key="1">
    <citation type="journal article" date="2010" name="J. Bacteriol.">
        <title>The Citrobacter rodentium genome sequence reveals convergent evolution with human pathogenic Escherichia coli.</title>
        <authorList>
            <person name="Petty N.K."/>
            <person name="Bulgin R."/>
            <person name="Crepin V.F."/>
            <person name="Cerdeno-Tarraga A.M."/>
            <person name="Schroeder G.N."/>
            <person name="Quail M.A."/>
            <person name="Lennard N."/>
            <person name="Corton C."/>
            <person name="Barron A."/>
            <person name="Clark L."/>
            <person name="Toribio A.L."/>
            <person name="Parkhill J."/>
            <person name="Dougan G."/>
            <person name="Frankel G."/>
            <person name="Thomson N.R."/>
        </authorList>
    </citation>
    <scope>NUCLEOTIDE SEQUENCE [LARGE SCALE GENOMIC DNA]</scope>
    <source>
        <strain evidence="1 2">ICC168</strain>
    </source>
</reference>
<gene>
    <name evidence="1" type="ordered locus">ROD_14911</name>
</gene>
<accession>D2TIC8</accession>